<reference evidence="2" key="1">
    <citation type="submission" date="2014-09" db="EMBL/GenBank/DDBJ databases">
        <authorList>
            <person name="Magalhaes I.L.F."/>
            <person name="Oliveira U."/>
            <person name="Santos F.R."/>
            <person name="Vidigal T.H.D.A."/>
            <person name="Brescovit A.D."/>
            <person name="Santos A.J."/>
        </authorList>
    </citation>
    <scope>NUCLEOTIDE SEQUENCE</scope>
    <source>
        <tissue evidence="2">Shoot tissue taken approximately 20 cm above the soil surface</tissue>
    </source>
</reference>
<reference evidence="2" key="2">
    <citation type="journal article" date="2015" name="Data Brief">
        <title>Shoot transcriptome of the giant reed, Arundo donax.</title>
        <authorList>
            <person name="Barrero R.A."/>
            <person name="Guerrero F.D."/>
            <person name="Moolhuijzen P."/>
            <person name="Goolsby J.A."/>
            <person name="Tidwell J."/>
            <person name="Bellgard S.E."/>
            <person name="Bellgard M.I."/>
        </authorList>
    </citation>
    <scope>NUCLEOTIDE SEQUENCE</scope>
    <source>
        <tissue evidence="2">Shoot tissue taken approximately 20 cm above the soil surface</tissue>
    </source>
</reference>
<dbReference type="AlphaFoldDB" id="A0A0A9DL63"/>
<evidence type="ECO:0000313" key="2">
    <source>
        <dbReference type="EMBL" id="JAD86405.1"/>
    </source>
</evidence>
<feature type="compositionally biased region" description="Basic and acidic residues" evidence="1">
    <location>
        <begin position="28"/>
        <end position="43"/>
    </location>
</feature>
<feature type="compositionally biased region" description="Polar residues" evidence="1">
    <location>
        <begin position="1"/>
        <end position="19"/>
    </location>
</feature>
<sequence length="43" mass="4779">MPIPQENNQAPQIGQTSLPHNDVNDDAPIQHDNWESAAVKTKE</sequence>
<protein>
    <submittedName>
        <fullName evidence="2">Uncharacterized protein</fullName>
    </submittedName>
</protein>
<accession>A0A0A9DL63</accession>
<dbReference type="EMBL" id="GBRH01211490">
    <property type="protein sequence ID" value="JAD86405.1"/>
    <property type="molecule type" value="Transcribed_RNA"/>
</dbReference>
<evidence type="ECO:0000256" key="1">
    <source>
        <dbReference type="SAM" id="MobiDB-lite"/>
    </source>
</evidence>
<feature type="region of interest" description="Disordered" evidence="1">
    <location>
        <begin position="1"/>
        <end position="43"/>
    </location>
</feature>
<organism evidence="2">
    <name type="scientific">Arundo donax</name>
    <name type="common">Giant reed</name>
    <name type="synonym">Donax arundinaceus</name>
    <dbReference type="NCBI Taxonomy" id="35708"/>
    <lineage>
        <taxon>Eukaryota</taxon>
        <taxon>Viridiplantae</taxon>
        <taxon>Streptophyta</taxon>
        <taxon>Embryophyta</taxon>
        <taxon>Tracheophyta</taxon>
        <taxon>Spermatophyta</taxon>
        <taxon>Magnoliopsida</taxon>
        <taxon>Liliopsida</taxon>
        <taxon>Poales</taxon>
        <taxon>Poaceae</taxon>
        <taxon>PACMAD clade</taxon>
        <taxon>Arundinoideae</taxon>
        <taxon>Arundineae</taxon>
        <taxon>Arundo</taxon>
    </lineage>
</organism>
<proteinExistence type="predicted"/>
<name>A0A0A9DL63_ARUDO</name>